<evidence type="ECO:0000256" key="1">
    <source>
        <dbReference type="SAM" id="SignalP"/>
    </source>
</evidence>
<dbReference type="AlphaFoldDB" id="A0AAN8XBY3"/>
<comment type="caution">
    <text evidence="2">The sequence shown here is derived from an EMBL/GenBank/DDBJ whole genome shotgun (WGS) entry which is preliminary data.</text>
</comment>
<reference evidence="2 3" key="1">
    <citation type="submission" date="2023-11" db="EMBL/GenBank/DDBJ databases">
        <title>Halocaridina rubra genome assembly.</title>
        <authorList>
            <person name="Smith C."/>
        </authorList>
    </citation>
    <scope>NUCLEOTIDE SEQUENCE [LARGE SCALE GENOMIC DNA]</scope>
    <source>
        <strain evidence="2">EP-1</strain>
        <tissue evidence="2">Whole</tissue>
    </source>
</reference>
<proteinExistence type="predicted"/>
<gene>
    <name evidence="2" type="ORF">SK128_010835</name>
</gene>
<evidence type="ECO:0000313" key="2">
    <source>
        <dbReference type="EMBL" id="KAK7080552.1"/>
    </source>
</evidence>
<dbReference type="Proteomes" id="UP001381693">
    <property type="component" value="Unassembled WGS sequence"/>
</dbReference>
<protein>
    <submittedName>
        <fullName evidence="2">Uncharacterized protein</fullName>
    </submittedName>
</protein>
<keyword evidence="1" id="KW-0732">Signal</keyword>
<keyword evidence="3" id="KW-1185">Reference proteome</keyword>
<sequence length="375" mass="42472">MPLKYVIMAGLLKGLILVIISVQNGNGQLTNSSTDNPFSLKSDLIYSQWKYPTKDHARDEKSEFQKPKSSGLEQFYLLPRVVTRYTEDMGQPHEKTKPGIYKNVKESFEMSGSNTRFQQPDLLLIPGIERYFSLPKATLVNEQALEEFKSREIDIEEEYQDIETRKAQYLNLSDSTEIYTEEIRKPILSQALTNIRDMIVHRLERESGGVSRQFSSVGFPSIEVALLSLAFLTFAVFLIDLVQVGHDPEYHKDLLRGNTTSGRRRRSEEGVDDGMTDLIVLTLSSIDTISYGNENPDCGQKLLCHLNRSGWHDGFLGTASNYFVSLLLSLFSPQSGFQNNLNAAQFGKESDECTDRYSTCPSVLADLMYTKRPET</sequence>
<feature type="chain" id="PRO_5042914696" evidence="1">
    <location>
        <begin position="28"/>
        <end position="375"/>
    </location>
</feature>
<organism evidence="2 3">
    <name type="scientific">Halocaridina rubra</name>
    <name type="common">Hawaiian red shrimp</name>
    <dbReference type="NCBI Taxonomy" id="373956"/>
    <lineage>
        <taxon>Eukaryota</taxon>
        <taxon>Metazoa</taxon>
        <taxon>Ecdysozoa</taxon>
        <taxon>Arthropoda</taxon>
        <taxon>Crustacea</taxon>
        <taxon>Multicrustacea</taxon>
        <taxon>Malacostraca</taxon>
        <taxon>Eumalacostraca</taxon>
        <taxon>Eucarida</taxon>
        <taxon>Decapoda</taxon>
        <taxon>Pleocyemata</taxon>
        <taxon>Caridea</taxon>
        <taxon>Atyoidea</taxon>
        <taxon>Atyidae</taxon>
        <taxon>Halocaridina</taxon>
    </lineage>
</organism>
<dbReference type="EMBL" id="JAXCGZ010005868">
    <property type="protein sequence ID" value="KAK7080552.1"/>
    <property type="molecule type" value="Genomic_DNA"/>
</dbReference>
<accession>A0AAN8XBY3</accession>
<name>A0AAN8XBY3_HALRR</name>
<feature type="signal peptide" evidence="1">
    <location>
        <begin position="1"/>
        <end position="27"/>
    </location>
</feature>
<evidence type="ECO:0000313" key="3">
    <source>
        <dbReference type="Proteomes" id="UP001381693"/>
    </source>
</evidence>